<evidence type="ECO:0000313" key="2">
    <source>
        <dbReference type="EMBL" id="KKM97428.1"/>
    </source>
</evidence>
<protein>
    <submittedName>
        <fullName evidence="2">Uncharacterized protein</fullName>
    </submittedName>
</protein>
<comment type="caution">
    <text evidence="2">The sequence shown here is derived from an EMBL/GenBank/DDBJ whole genome shotgun (WGS) entry which is preliminary data.</text>
</comment>
<dbReference type="AlphaFoldDB" id="A0A0F9LVI9"/>
<name>A0A0F9LVI9_9ZZZZ</name>
<evidence type="ECO:0000256" key="1">
    <source>
        <dbReference type="SAM" id="MobiDB-lite"/>
    </source>
</evidence>
<organism evidence="2">
    <name type="scientific">marine sediment metagenome</name>
    <dbReference type="NCBI Taxonomy" id="412755"/>
    <lineage>
        <taxon>unclassified sequences</taxon>
        <taxon>metagenomes</taxon>
        <taxon>ecological metagenomes</taxon>
    </lineage>
</organism>
<accession>A0A0F9LVI9</accession>
<proteinExistence type="predicted"/>
<dbReference type="EMBL" id="LAZR01005747">
    <property type="protein sequence ID" value="KKM97428.1"/>
    <property type="molecule type" value="Genomic_DNA"/>
</dbReference>
<feature type="region of interest" description="Disordered" evidence="1">
    <location>
        <begin position="1"/>
        <end position="30"/>
    </location>
</feature>
<gene>
    <name evidence="2" type="ORF">LCGC14_1168010</name>
</gene>
<sequence>MHGLLKSSVSAPRGSRTHNLRLVSLQRQAC</sequence>
<reference evidence="2" key="1">
    <citation type="journal article" date="2015" name="Nature">
        <title>Complex archaea that bridge the gap between prokaryotes and eukaryotes.</title>
        <authorList>
            <person name="Spang A."/>
            <person name="Saw J.H."/>
            <person name="Jorgensen S.L."/>
            <person name="Zaremba-Niedzwiedzka K."/>
            <person name="Martijn J."/>
            <person name="Lind A.E."/>
            <person name="van Eijk R."/>
            <person name="Schleper C."/>
            <person name="Guy L."/>
            <person name="Ettema T.J."/>
        </authorList>
    </citation>
    <scope>NUCLEOTIDE SEQUENCE</scope>
</reference>